<dbReference type="GO" id="GO:0005634">
    <property type="term" value="C:nucleus"/>
    <property type="evidence" value="ECO:0007669"/>
    <property type="project" value="TreeGrafter"/>
</dbReference>
<dbReference type="SUPFAM" id="SSF54928">
    <property type="entry name" value="RNA-binding domain, RBD"/>
    <property type="match status" value="1"/>
</dbReference>
<name>A0AAV7G521_DENCH</name>
<dbReference type="Pfam" id="PF00076">
    <property type="entry name" value="RRM_1"/>
    <property type="match status" value="1"/>
</dbReference>
<feature type="region of interest" description="Disordered" evidence="3">
    <location>
        <begin position="293"/>
        <end position="343"/>
    </location>
</feature>
<dbReference type="InterPro" id="IPR000504">
    <property type="entry name" value="RRM_dom"/>
</dbReference>
<evidence type="ECO:0000313" key="6">
    <source>
        <dbReference type="Proteomes" id="UP000775213"/>
    </source>
</evidence>
<dbReference type="Gene3D" id="3.30.70.330">
    <property type="match status" value="1"/>
</dbReference>
<evidence type="ECO:0000256" key="3">
    <source>
        <dbReference type="SAM" id="MobiDB-lite"/>
    </source>
</evidence>
<evidence type="ECO:0000259" key="4">
    <source>
        <dbReference type="PROSITE" id="PS50102"/>
    </source>
</evidence>
<feature type="domain" description="RRM" evidence="4">
    <location>
        <begin position="146"/>
        <end position="223"/>
    </location>
</feature>
<accession>A0AAV7G521</accession>
<dbReference type="GO" id="GO:0006406">
    <property type="term" value="P:mRNA export from nucleus"/>
    <property type="evidence" value="ECO:0007669"/>
    <property type="project" value="TreeGrafter"/>
</dbReference>
<sequence length="343" mass="37134">MFALMIEEDLSLNAIVVAWESRCVVLASTEALPSLFEDIWNGGCNDDRDLDTLLGGLIMRRISSERGRGQVEGRVRGWGQGLGGTFVGRGVRMLRQGPLRINQSSSFKIAKASTKLLLRTKGLLWRHDLFEDSIAAAGLGGSEGGTKLYISNLDYGVSNEDIKELFSEVGDLKRSTTHFDRNGRPSGSAEVVYARRSDAIAAVKRYNNVQLDGKPMKIEIIGNNLGLPITPRVNVVGGANGRGKRTVVMTPEFGQGTGSFKQLLGWNRARGRGRGHSLSQSIDAGIVRGRNLLGRGRGRGRGLGRGGTRGRGRGRGGKQLVRKTAEDLDKELETYHAGAMDTS</sequence>
<evidence type="ECO:0000313" key="5">
    <source>
        <dbReference type="EMBL" id="KAH0451074.1"/>
    </source>
</evidence>
<dbReference type="PANTHER" id="PTHR19965:SF33">
    <property type="entry name" value="THO COMPLEX SUBUNIT 4D"/>
    <property type="match status" value="1"/>
</dbReference>
<dbReference type="InterPro" id="IPR035979">
    <property type="entry name" value="RBD_domain_sf"/>
</dbReference>
<dbReference type="PROSITE" id="PS50102">
    <property type="entry name" value="RRM"/>
    <property type="match status" value="1"/>
</dbReference>
<dbReference type="EMBL" id="JAGFBR010000018">
    <property type="protein sequence ID" value="KAH0451074.1"/>
    <property type="molecule type" value="Genomic_DNA"/>
</dbReference>
<keyword evidence="1 2" id="KW-0694">RNA-binding</keyword>
<dbReference type="PANTHER" id="PTHR19965">
    <property type="entry name" value="RNA AND EXPORT FACTOR BINDING PROTEIN"/>
    <property type="match status" value="1"/>
</dbReference>
<organism evidence="5 6">
    <name type="scientific">Dendrobium chrysotoxum</name>
    <name type="common">Orchid</name>
    <dbReference type="NCBI Taxonomy" id="161865"/>
    <lineage>
        <taxon>Eukaryota</taxon>
        <taxon>Viridiplantae</taxon>
        <taxon>Streptophyta</taxon>
        <taxon>Embryophyta</taxon>
        <taxon>Tracheophyta</taxon>
        <taxon>Spermatophyta</taxon>
        <taxon>Magnoliopsida</taxon>
        <taxon>Liliopsida</taxon>
        <taxon>Asparagales</taxon>
        <taxon>Orchidaceae</taxon>
        <taxon>Epidendroideae</taxon>
        <taxon>Malaxideae</taxon>
        <taxon>Dendrobiinae</taxon>
        <taxon>Dendrobium</taxon>
    </lineage>
</organism>
<dbReference type="GO" id="GO:0003729">
    <property type="term" value="F:mRNA binding"/>
    <property type="evidence" value="ECO:0007669"/>
    <property type="project" value="TreeGrafter"/>
</dbReference>
<dbReference type="InterPro" id="IPR012677">
    <property type="entry name" value="Nucleotide-bd_a/b_plait_sf"/>
</dbReference>
<feature type="compositionally biased region" description="Basic and acidic residues" evidence="3">
    <location>
        <begin position="323"/>
        <end position="334"/>
    </location>
</feature>
<gene>
    <name evidence="5" type="ORF">IEQ34_021766</name>
</gene>
<dbReference type="InterPro" id="IPR025715">
    <property type="entry name" value="FoP_C"/>
</dbReference>
<dbReference type="Pfam" id="PF13865">
    <property type="entry name" value="FoP_duplication"/>
    <property type="match status" value="1"/>
</dbReference>
<dbReference type="InterPro" id="IPR051229">
    <property type="entry name" value="ALYREF_mRNA_export"/>
</dbReference>
<reference evidence="5 6" key="1">
    <citation type="journal article" date="2021" name="Hortic Res">
        <title>Chromosome-scale assembly of the Dendrobium chrysotoxum genome enhances the understanding of orchid evolution.</title>
        <authorList>
            <person name="Zhang Y."/>
            <person name="Zhang G.Q."/>
            <person name="Zhang D."/>
            <person name="Liu X.D."/>
            <person name="Xu X.Y."/>
            <person name="Sun W.H."/>
            <person name="Yu X."/>
            <person name="Zhu X."/>
            <person name="Wang Z.W."/>
            <person name="Zhao X."/>
            <person name="Zhong W.Y."/>
            <person name="Chen H."/>
            <person name="Yin W.L."/>
            <person name="Huang T."/>
            <person name="Niu S.C."/>
            <person name="Liu Z.J."/>
        </authorList>
    </citation>
    <scope>NUCLEOTIDE SEQUENCE [LARGE SCALE GENOMIC DNA]</scope>
    <source>
        <strain evidence="5">Lindl</strain>
    </source>
</reference>
<keyword evidence="6" id="KW-1185">Reference proteome</keyword>
<dbReference type="SMART" id="SM01218">
    <property type="entry name" value="FoP_duplication"/>
    <property type="match status" value="1"/>
</dbReference>
<dbReference type="Proteomes" id="UP000775213">
    <property type="component" value="Unassembled WGS sequence"/>
</dbReference>
<evidence type="ECO:0000256" key="1">
    <source>
        <dbReference type="ARBA" id="ARBA00022884"/>
    </source>
</evidence>
<evidence type="ECO:0000256" key="2">
    <source>
        <dbReference type="PROSITE-ProRule" id="PRU00176"/>
    </source>
</evidence>
<protein>
    <recommendedName>
        <fullName evidence="4">RRM domain-containing protein</fullName>
    </recommendedName>
</protein>
<dbReference type="CDD" id="cd12680">
    <property type="entry name" value="RRM_THOC4"/>
    <property type="match status" value="1"/>
</dbReference>
<dbReference type="AlphaFoldDB" id="A0AAV7G521"/>
<proteinExistence type="predicted"/>
<feature type="compositionally biased region" description="Basic residues" evidence="3">
    <location>
        <begin position="296"/>
        <end position="316"/>
    </location>
</feature>
<dbReference type="SMART" id="SM00360">
    <property type="entry name" value="RRM"/>
    <property type="match status" value="1"/>
</dbReference>
<comment type="caution">
    <text evidence="5">The sequence shown here is derived from an EMBL/GenBank/DDBJ whole genome shotgun (WGS) entry which is preliminary data.</text>
</comment>